<sequence>STARQFLISHNFYRGRLRSGQETGRTAVPELQNLLWDTNLAKIASASTRKCIYKLSDSPGVRENVFWSTSPQDPVGIWHANREHTKEYD</sequence>
<evidence type="ECO:0008006" key="3">
    <source>
        <dbReference type="Google" id="ProtNLM"/>
    </source>
</evidence>
<organism evidence="1 2">
    <name type="scientific">Opisthorchis viverrini</name>
    <name type="common">Southeast Asian liver fluke</name>
    <dbReference type="NCBI Taxonomy" id="6198"/>
    <lineage>
        <taxon>Eukaryota</taxon>
        <taxon>Metazoa</taxon>
        <taxon>Spiralia</taxon>
        <taxon>Lophotrochozoa</taxon>
        <taxon>Platyhelminthes</taxon>
        <taxon>Trematoda</taxon>
        <taxon>Digenea</taxon>
        <taxon>Opisthorchiida</taxon>
        <taxon>Opisthorchiata</taxon>
        <taxon>Opisthorchiidae</taxon>
        <taxon>Opisthorchis</taxon>
    </lineage>
</organism>
<reference evidence="1 2" key="1">
    <citation type="submission" date="2015-03" db="EMBL/GenBank/DDBJ databases">
        <title>Draft genome of the nematode, Opisthorchis viverrini.</title>
        <authorList>
            <person name="Mitreva M."/>
        </authorList>
    </citation>
    <scope>NUCLEOTIDE SEQUENCE [LARGE SCALE GENOMIC DNA]</scope>
    <source>
        <strain evidence="1">Khon Kaen</strain>
    </source>
</reference>
<feature type="non-terminal residue" evidence="1">
    <location>
        <position position="1"/>
    </location>
</feature>
<feature type="non-terminal residue" evidence="1">
    <location>
        <position position="89"/>
    </location>
</feature>
<dbReference type="Proteomes" id="UP000243686">
    <property type="component" value="Unassembled WGS sequence"/>
</dbReference>
<protein>
    <recommendedName>
        <fullName evidence="3">SCP domain-containing protein</fullName>
    </recommendedName>
</protein>
<dbReference type="Gene3D" id="3.40.33.10">
    <property type="entry name" value="CAP"/>
    <property type="match status" value="1"/>
</dbReference>
<dbReference type="AlphaFoldDB" id="A0A1S8WKL2"/>
<dbReference type="InterPro" id="IPR035940">
    <property type="entry name" value="CAP_sf"/>
</dbReference>
<dbReference type="SUPFAM" id="SSF55797">
    <property type="entry name" value="PR-1-like"/>
    <property type="match status" value="1"/>
</dbReference>
<name>A0A1S8WKL2_OPIVI</name>
<evidence type="ECO:0000313" key="1">
    <source>
        <dbReference type="EMBL" id="OON14961.1"/>
    </source>
</evidence>
<proteinExistence type="predicted"/>
<gene>
    <name evidence="1" type="ORF">X801_09242</name>
</gene>
<keyword evidence="2" id="KW-1185">Reference proteome</keyword>
<dbReference type="EMBL" id="KV906302">
    <property type="protein sequence ID" value="OON14961.1"/>
    <property type="molecule type" value="Genomic_DNA"/>
</dbReference>
<evidence type="ECO:0000313" key="2">
    <source>
        <dbReference type="Proteomes" id="UP000243686"/>
    </source>
</evidence>
<accession>A0A1S8WKL2</accession>